<proteinExistence type="predicted"/>
<organism evidence="1">
    <name type="scientific">Harvfovirus sp</name>
    <dbReference type="NCBI Taxonomy" id="2487768"/>
    <lineage>
        <taxon>Viruses</taxon>
        <taxon>Varidnaviria</taxon>
        <taxon>Bamfordvirae</taxon>
        <taxon>Nucleocytoviricota</taxon>
        <taxon>Megaviricetes</taxon>
        <taxon>Imitervirales</taxon>
        <taxon>Mimiviridae</taxon>
        <taxon>Klosneuvirinae</taxon>
    </lineage>
</organism>
<gene>
    <name evidence="1" type="ORF">Harvfovirus30_16</name>
</gene>
<evidence type="ECO:0000313" key="1">
    <source>
        <dbReference type="EMBL" id="AYV81384.1"/>
    </source>
</evidence>
<accession>A0A3G5A4G7</accession>
<dbReference type="EMBL" id="MK072272">
    <property type="protein sequence ID" value="AYV81384.1"/>
    <property type="molecule type" value="Genomic_DNA"/>
</dbReference>
<feature type="non-terminal residue" evidence="1">
    <location>
        <position position="1"/>
    </location>
</feature>
<name>A0A3G5A4G7_9VIRU</name>
<protein>
    <submittedName>
        <fullName evidence="1">Uncharacterized protein</fullName>
    </submittedName>
</protein>
<sequence length="68" mass="8145">SGKLDDMVNKFRDLLWSDFLICVTRRKKRQNFYRLNPSNGVKKRFAKFPYLRCVNFSGERIGIVKLYP</sequence>
<reference evidence="1" key="1">
    <citation type="submission" date="2018-10" db="EMBL/GenBank/DDBJ databases">
        <title>Hidden diversity of soil giant viruses.</title>
        <authorList>
            <person name="Schulz F."/>
            <person name="Alteio L."/>
            <person name="Goudeau D."/>
            <person name="Ryan E.M."/>
            <person name="Malmstrom R.R."/>
            <person name="Blanchard J."/>
            <person name="Woyke T."/>
        </authorList>
    </citation>
    <scope>NUCLEOTIDE SEQUENCE</scope>
    <source>
        <strain evidence="1">HAV1</strain>
    </source>
</reference>